<protein>
    <recommendedName>
        <fullName evidence="1">Glycosyltransferase subfamily 4-like N-terminal domain-containing protein</fullName>
    </recommendedName>
</protein>
<evidence type="ECO:0000313" key="3">
    <source>
        <dbReference type="Proteomes" id="UP000189670"/>
    </source>
</evidence>
<comment type="caution">
    <text evidence="2">The sequence shown here is derived from an EMBL/GenBank/DDBJ whole genome shotgun (WGS) entry which is preliminary data.</text>
</comment>
<name>A0A1V1P6M3_9BACT</name>
<dbReference type="Pfam" id="PF13439">
    <property type="entry name" value="Glyco_transf_4"/>
    <property type="match status" value="1"/>
</dbReference>
<dbReference type="EMBL" id="ATBP01000424">
    <property type="protein sequence ID" value="ETR70434.1"/>
    <property type="molecule type" value="Genomic_DNA"/>
</dbReference>
<reference evidence="3" key="1">
    <citation type="submission" date="2012-11" db="EMBL/GenBank/DDBJ databases">
        <authorList>
            <person name="Lucero-Rivera Y.E."/>
            <person name="Tovar-Ramirez D."/>
        </authorList>
    </citation>
    <scope>NUCLEOTIDE SEQUENCE [LARGE SCALE GENOMIC DNA]</scope>
    <source>
        <strain evidence="3">Araruama</strain>
    </source>
</reference>
<feature type="domain" description="Glycosyltransferase subfamily 4-like N-terminal" evidence="1">
    <location>
        <begin position="26"/>
        <end position="105"/>
    </location>
</feature>
<dbReference type="Gene3D" id="3.40.50.2000">
    <property type="entry name" value="Glycogen Phosphorylase B"/>
    <property type="match status" value="1"/>
</dbReference>
<sequence length="128" mass="14940">MAKGFNQMVSKKSLQIAVVSPRYGLVGGSEFFAMELTERLASNPDFSIHVFANQWRSVSDNITFHRFPIIKFPRFLRPLSTAVSVNRKIEQQQFDIIHTHERILLADIYSIHGLPHQYWIKNVRKKKE</sequence>
<dbReference type="InterPro" id="IPR028098">
    <property type="entry name" value="Glyco_trans_4-like_N"/>
</dbReference>
<dbReference type="Proteomes" id="UP000189670">
    <property type="component" value="Unassembled WGS sequence"/>
</dbReference>
<evidence type="ECO:0000313" key="2">
    <source>
        <dbReference type="EMBL" id="ETR70434.1"/>
    </source>
</evidence>
<evidence type="ECO:0000259" key="1">
    <source>
        <dbReference type="Pfam" id="PF13439"/>
    </source>
</evidence>
<organism evidence="2 3">
    <name type="scientific">Candidatus Magnetoglobus multicellularis str. Araruama</name>
    <dbReference type="NCBI Taxonomy" id="890399"/>
    <lineage>
        <taxon>Bacteria</taxon>
        <taxon>Pseudomonadati</taxon>
        <taxon>Thermodesulfobacteriota</taxon>
        <taxon>Desulfobacteria</taxon>
        <taxon>Desulfobacterales</taxon>
        <taxon>Desulfobacteraceae</taxon>
        <taxon>Candidatus Magnetoglobus</taxon>
    </lineage>
</organism>
<proteinExistence type="predicted"/>
<accession>A0A1V1P6M3</accession>
<dbReference type="GO" id="GO:0016757">
    <property type="term" value="F:glycosyltransferase activity"/>
    <property type="evidence" value="ECO:0007669"/>
    <property type="project" value="UniProtKB-ARBA"/>
</dbReference>
<gene>
    <name evidence="2" type="ORF">OMM_08815</name>
</gene>
<dbReference type="AlphaFoldDB" id="A0A1V1P6M3"/>
<dbReference type="SUPFAM" id="SSF53756">
    <property type="entry name" value="UDP-Glycosyltransferase/glycogen phosphorylase"/>
    <property type="match status" value="1"/>
</dbReference>